<sequence>MQGVLDGFGVIAAVIGVGFVLAHTGVLDVAAQQVLARLVFFVATPCLLLTLLMKADLHRVFSAGLVIAFVSVVVAAGVYVVVARLIWRRDTAETVVGALCSSYVNAGNLGLPIAVYVLGGGAAIAPILLMQLLVLTPTAFAVLDLVTSGRRPSVLRVLAQPLRNPITIGSSVGVAIALSGRRPPTVVVDPLTMIGQIAVPAALLAYGVALRLGPRPLADTSVADVATVAVLKVLVQPLVAWAVAAGPFGLRGHDLLAVVVVASLPTAQNIFVYATRYGRAEVLARDAIFVTTLCSVPVLLGIAALLA</sequence>
<keyword evidence="9" id="KW-1185">Reference proteome</keyword>
<keyword evidence="5 7" id="KW-1133">Transmembrane helix</keyword>
<name>A0ABT6C8P0_9MICO</name>
<feature type="transmembrane region" description="Helical" evidence="7">
    <location>
        <begin position="34"/>
        <end position="53"/>
    </location>
</feature>
<dbReference type="Proteomes" id="UP001528912">
    <property type="component" value="Unassembled WGS sequence"/>
</dbReference>
<evidence type="ECO:0000256" key="2">
    <source>
        <dbReference type="ARBA" id="ARBA00022448"/>
    </source>
</evidence>
<proteinExistence type="predicted"/>
<evidence type="ECO:0000256" key="6">
    <source>
        <dbReference type="ARBA" id="ARBA00023136"/>
    </source>
</evidence>
<evidence type="ECO:0000256" key="3">
    <source>
        <dbReference type="ARBA" id="ARBA00022475"/>
    </source>
</evidence>
<evidence type="ECO:0000256" key="4">
    <source>
        <dbReference type="ARBA" id="ARBA00022692"/>
    </source>
</evidence>
<dbReference type="InterPro" id="IPR004776">
    <property type="entry name" value="Mem_transp_PIN-like"/>
</dbReference>
<feature type="transmembrane region" description="Helical" evidence="7">
    <location>
        <begin position="6"/>
        <end position="27"/>
    </location>
</feature>
<reference evidence="8 9" key="1">
    <citation type="submission" date="2023-03" db="EMBL/GenBank/DDBJ databases">
        <title>YIM 133296 draft genome.</title>
        <authorList>
            <person name="Xiong L."/>
        </authorList>
    </citation>
    <scope>NUCLEOTIDE SEQUENCE [LARGE SCALE GENOMIC DNA]</scope>
    <source>
        <strain evidence="8 9">YIM 133296</strain>
    </source>
</reference>
<feature type="transmembrane region" description="Helical" evidence="7">
    <location>
        <begin position="193"/>
        <end position="210"/>
    </location>
</feature>
<keyword evidence="2" id="KW-0813">Transport</keyword>
<feature type="transmembrane region" description="Helical" evidence="7">
    <location>
        <begin position="94"/>
        <end position="117"/>
    </location>
</feature>
<feature type="transmembrane region" description="Helical" evidence="7">
    <location>
        <begin position="59"/>
        <end position="82"/>
    </location>
</feature>
<dbReference type="PANTHER" id="PTHR36838:SF3">
    <property type="entry name" value="TRANSPORTER AUXIN EFFLUX CARRIER EC FAMILY"/>
    <property type="match status" value="1"/>
</dbReference>
<protein>
    <submittedName>
        <fullName evidence="8">AEC family transporter</fullName>
    </submittedName>
</protein>
<keyword evidence="6 7" id="KW-0472">Membrane</keyword>
<feature type="transmembrane region" description="Helical" evidence="7">
    <location>
        <begin position="222"/>
        <end position="243"/>
    </location>
</feature>
<feature type="transmembrane region" description="Helical" evidence="7">
    <location>
        <begin position="287"/>
        <end position="306"/>
    </location>
</feature>
<evidence type="ECO:0000313" key="9">
    <source>
        <dbReference type="Proteomes" id="UP001528912"/>
    </source>
</evidence>
<gene>
    <name evidence="8" type="ORF">P4R38_13420</name>
</gene>
<evidence type="ECO:0000313" key="8">
    <source>
        <dbReference type="EMBL" id="MDF8265250.1"/>
    </source>
</evidence>
<dbReference type="EMBL" id="JAROAV010000033">
    <property type="protein sequence ID" value="MDF8265250.1"/>
    <property type="molecule type" value="Genomic_DNA"/>
</dbReference>
<keyword evidence="4 7" id="KW-0812">Transmembrane</keyword>
<dbReference type="PANTHER" id="PTHR36838">
    <property type="entry name" value="AUXIN EFFLUX CARRIER FAMILY PROTEIN"/>
    <property type="match status" value="1"/>
</dbReference>
<feature type="transmembrane region" description="Helical" evidence="7">
    <location>
        <begin position="255"/>
        <end position="275"/>
    </location>
</feature>
<organism evidence="8 9">
    <name type="scientific">Luteipulveratus flavus</name>
    <dbReference type="NCBI Taxonomy" id="3031728"/>
    <lineage>
        <taxon>Bacteria</taxon>
        <taxon>Bacillati</taxon>
        <taxon>Actinomycetota</taxon>
        <taxon>Actinomycetes</taxon>
        <taxon>Micrococcales</taxon>
        <taxon>Dermacoccaceae</taxon>
        <taxon>Luteipulveratus</taxon>
    </lineage>
</organism>
<comment type="subcellular location">
    <subcellularLocation>
        <location evidence="1">Membrane</location>
        <topology evidence="1">Multi-pass membrane protein</topology>
    </subcellularLocation>
</comment>
<comment type="caution">
    <text evidence="8">The sequence shown here is derived from an EMBL/GenBank/DDBJ whole genome shotgun (WGS) entry which is preliminary data.</text>
</comment>
<keyword evidence="3" id="KW-1003">Cell membrane</keyword>
<evidence type="ECO:0000256" key="1">
    <source>
        <dbReference type="ARBA" id="ARBA00004141"/>
    </source>
</evidence>
<evidence type="ECO:0000256" key="5">
    <source>
        <dbReference type="ARBA" id="ARBA00022989"/>
    </source>
</evidence>
<feature type="transmembrane region" description="Helical" evidence="7">
    <location>
        <begin position="123"/>
        <end position="143"/>
    </location>
</feature>
<dbReference type="Pfam" id="PF03547">
    <property type="entry name" value="Mem_trans"/>
    <property type="match status" value="2"/>
</dbReference>
<evidence type="ECO:0000256" key="7">
    <source>
        <dbReference type="SAM" id="Phobius"/>
    </source>
</evidence>
<accession>A0ABT6C8P0</accession>
<dbReference type="RefSeq" id="WP_277192566.1">
    <property type="nucleotide sequence ID" value="NZ_JAROAV010000033.1"/>
</dbReference>